<dbReference type="Gene3D" id="1.20.1420.20">
    <property type="entry name" value="M75 peptidase, HXXE motif"/>
    <property type="match status" value="1"/>
</dbReference>
<accession>A0A364NPT3</accession>
<keyword evidence="6" id="KW-1185">Reference proteome</keyword>
<name>A0A364NPT3_9GAMM</name>
<dbReference type="InterPro" id="IPR038352">
    <property type="entry name" value="Imelysin_sf"/>
</dbReference>
<comment type="subcellular location">
    <subcellularLocation>
        <location evidence="1">Cell envelope</location>
    </subcellularLocation>
</comment>
<comment type="caution">
    <text evidence="5">The sequence shown here is derived from an EMBL/GenBank/DDBJ whole genome shotgun (WGS) entry which is preliminary data.</text>
</comment>
<evidence type="ECO:0000256" key="2">
    <source>
        <dbReference type="ARBA" id="ARBA00022729"/>
    </source>
</evidence>
<dbReference type="AlphaFoldDB" id="A0A364NPT3"/>
<dbReference type="GO" id="GO:0030313">
    <property type="term" value="C:cell envelope"/>
    <property type="evidence" value="ECO:0007669"/>
    <property type="project" value="UniProtKB-SubCell"/>
</dbReference>
<evidence type="ECO:0000256" key="3">
    <source>
        <dbReference type="SAM" id="SignalP"/>
    </source>
</evidence>
<evidence type="ECO:0000259" key="4">
    <source>
        <dbReference type="Pfam" id="PF09375"/>
    </source>
</evidence>
<dbReference type="Pfam" id="PF09375">
    <property type="entry name" value="Peptidase_M75"/>
    <property type="match status" value="1"/>
</dbReference>
<keyword evidence="2 3" id="KW-0732">Signal</keyword>
<dbReference type="Proteomes" id="UP000250744">
    <property type="component" value="Unassembled WGS sequence"/>
</dbReference>
<organism evidence="5 6">
    <name type="scientific">Nitrincola tibetensis</name>
    <dbReference type="NCBI Taxonomy" id="2219697"/>
    <lineage>
        <taxon>Bacteria</taxon>
        <taxon>Pseudomonadati</taxon>
        <taxon>Pseudomonadota</taxon>
        <taxon>Gammaproteobacteria</taxon>
        <taxon>Oceanospirillales</taxon>
        <taxon>Oceanospirillaceae</taxon>
        <taxon>Nitrincola</taxon>
    </lineage>
</organism>
<dbReference type="CDD" id="cd14657">
    <property type="entry name" value="Imelysin_IrpA-like"/>
    <property type="match status" value="1"/>
</dbReference>
<reference evidence="5 6" key="1">
    <citation type="submission" date="2018-06" db="EMBL/GenBank/DDBJ databases">
        <title>Nitrincola tibetense sp. nov., isolated from Lake XuguoCo on Tibetan Plateau.</title>
        <authorList>
            <person name="Xing P."/>
        </authorList>
    </citation>
    <scope>NUCLEOTIDE SEQUENCE [LARGE SCALE GENOMIC DNA]</scope>
    <source>
        <strain evidence="6">xg18</strain>
    </source>
</reference>
<feature type="domain" description="Imelysin-like" evidence="4">
    <location>
        <begin position="38"/>
        <end position="394"/>
    </location>
</feature>
<protein>
    <submittedName>
        <fullName evidence="5">Peptidase</fullName>
    </submittedName>
</protein>
<evidence type="ECO:0000313" key="6">
    <source>
        <dbReference type="Proteomes" id="UP000250744"/>
    </source>
</evidence>
<sequence length="422" mass="45721">MNKRLSGVLVGMALGLGASSVFATTPAQVLTTYANIAEAAYSDSVASAIQLKAKIDALLESPTEANLEAARQAWRDARVPYMQTEVYRFGNEIVDEWEGRVNAWPLDEGLIDYVSVEHYGEESDENPFYAANIIANQTLVLGNQDVDASEITAELLSDTLHEIDDVEANVAIGYHAIEFLLWGQDLYGTEPGSGERPATDFSLDECTGGNCDRRRQYLSVVTDLLISDLEEMAEHWTPEGDARQALLEKGEQGGLATILTGMGSLSYGELAGERTKLGLMLHDPEEEHDCFSDNTHYSHFYNVVGINNVFHGQYTRIDGSVVEGPSLADLLTEKSPVLVNQLTLELAQTQAAAQAIVDKAYAGQPFDVLIGAGNTEGNAIVQNLVDTLVTQTRSIESAIGALELDTIELEGSDSLDNPDSII</sequence>
<gene>
    <name evidence="5" type="ORF">DN062_06000</name>
</gene>
<proteinExistence type="predicted"/>
<dbReference type="RefSeq" id="WP_112158407.1">
    <property type="nucleotide sequence ID" value="NZ_QKRX01000003.1"/>
</dbReference>
<evidence type="ECO:0000256" key="1">
    <source>
        <dbReference type="ARBA" id="ARBA00004196"/>
    </source>
</evidence>
<feature type="signal peptide" evidence="3">
    <location>
        <begin position="1"/>
        <end position="23"/>
    </location>
</feature>
<evidence type="ECO:0000313" key="5">
    <source>
        <dbReference type="EMBL" id="RAU19020.1"/>
    </source>
</evidence>
<feature type="chain" id="PRO_5016942574" evidence="3">
    <location>
        <begin position="24"/>
        <end position="422"/>
    </location>
</feature>
<dbReference type="OrthoDB" id="9764688at2"/>
<dbReference type="InterPro" id="IPR018976">
    <property type="entry name" value="Imelysin-like"/>
</dbReference>
<dbReference type="EMBL" id="QKRX01000003">
    <property type="protein sequence ID" value="RAU19020.1"/>
    <property type="molecule type" value="Genomic_DNA"/>
</dbReference>